<dbReference type="EMBL" id="MCOG01000612">
    <property type="protein sequence ID" value="ORX96766.1"/>
    <property type="molecule type" value="Genomic_DNA"/>
</dbReference>
<dbReference type="Proteomes" id="UP000193920">
    <property type="component" value="Unassembled WGS sequence"/>
</dbReference>
<proteinExistence type="predicted"/>
<evidence type="ECO:0000313" key="4">
    <source>
        <dbReference type="Proteomes" id="UP000193920"/>
    </source>
</evidence>
<evidence type="ECO:0000313" key="2">
    <source>
        <dbReference type="EMBL" id="ORX96766.1"/>
    </source>
</evidence>
<sequence>MVMHKNLSLWQDSYRFSNSKLSGRLHCSRNLFNGHLKLSGYKKSNYKKLEINDFNIIYNEYYKKLRSRYAYDFILNILKLTFCYEDNIYKFKINIKNHSEYNVIPNLLVDYEYSNEYIRFLESIIEFYDAGLNYKYNGLIINNFSTNEDKEDSESENNDNGEDSENAKSDNEEERNEINNLNDLYHNFYNIKLTNNKLYEIDNENKNFFCINNGHLFTKFELFQ</sequence>
<name>A0A1Y1YG93_9FUNG</name>
<accession>A0A1Y1YG93</accession>
<evidence type="ECO:0000313" key="3">
    <source>
        <dbReference type="EMBL" id="ORY03917.1"/>
    </source>
</evidence>
<comment type="caution">
    <text evidence="2">The sequence shown here is derived from an EMBL/GenBank/DDBJ whole genome shotgun (WGS) entry which is preliminary data.</text>
</comment>
<feature type="compositionally biased region" description="Acidic residues" evidence="1">
    <location>
        <begin position="149"/>
        <end position="164"/>
    </location>
</feature>
<gene>
    <name evidence="3" type="ORF">LY90DRAFT_519503</name>
    <name evidence="2" type="ORF">LY90DRAFT_520181</name>
</gene>
<reference evidence="2 4" key="1">
    <citation type="submission" date="2016-08" db="EMBL/GenBank/DDBJ databases">
        <title>A Parts List for Fungal Cellulosomes Revealed by Comparative Genomics.</title>
        <authorList>
            <consortium name="DOE Joint Genome Institute"/>
            <person name="Haitjema C.H."/>
            <person name="Gilmore S.P."/>
            <person name="Henske J.K."/>
            <person name="Solomon K.V."/>
            <person name="De Groot R."/>
            <person name="Kuo A."/>
            <person name="Mondo S.J."/>
            <person name="Salamov A.A."/>
            <person name="Labutti K."/>
            <person name="Zhao Z."/>
            <person name="Chiniquy J."/>
            <person name="Barry K."/>
            <person name="Brewer H.M."/>
            <person name="Purvine S.O."/>
            <person name="Wright A.T."/>
            <person name="Boxma B."/>
            <person name="Van Alen T."/>
            <person name="Hackstein J.H."/>
            <person name="Baker S.E."/>
            <person name="Grigoriev I.V."/>
            <person name="O'Malley M.A."/>
        </authorList>
    </citation>
    <scope>NUCLEOTIDE SEQUENCE [LARGE SCALE GENOMIC DNA]</scope>
    <source>
        <strain evidence="2 4">G1</strain>
    </source>
</reference>
<dbReference type="EMBL" id="MCOG01000471">
    <property type="protein sequence ID" value="ORY03917.1"/>
    <property type="molecule type" value="Genomic_DNA"/>
</dbReference>
<feature type="region of interest" description="Disordered" evidence="1">
    <location>
        <begin position="148"/>
        <end position="175"/>
    </location>
</feature>
<evidence type="ECO:0000256" key="1">
    <source>
        <dbReference type="SAM" id="MobiDB-lite"/>
    </source>
</evidence>
<organism evidence="2 4">
    <name type="scientific">Neocallimastix californiae</name>
    <dbReference type="NCBI Taxonomy" id="1754190"/>
    <lineage>
        <taxon>Eukaryota</taxon>
        <taxon>Fungi</taxon>
        <taxon>Fungi incertae sedis</taxon>
        <taxon>Chytridiomycota</taxon>
        <taxon>Chytridiomycota incertae sedis</taxon>
        <taxon>Neocallimastigomycetes</taxon>
        <taxon>Neocallimastigales</taxon>
        <taxon>Neocallimastigaceae</taxon>
        <taxon>Neocallimastix</taxon>
    </lineage>
</organism>
<protein>
    <submittedName>
        <fullName evidence="2">Uncharacterized protein</fullName>
    </submittedName>
</protein>
<dbReference type="AlphaFoldDB" id="A0A1Y1YG93"/>
<keyword evidence="4" id="KW-1185">Reference proteome</keyword>